<dbReference type="GO" id="GO:0006310">
    <property type="term" value="P:DNA recombination"/>
    <property type="evidence" value="ECO:0007669"/>
    <property type="project" value="UniProtKB-KW"/>
</dbReference>
<dbReference type="InterPro" id="IPR011010">
    <property type="entry name" value="DNA_brk_join_enz"/>
</dbReference>
<accession>A0AAE3P0R7</accession>
<evidence type="ECO:0000256" key="1">
    <source>
        <dbReference type="ARBA" id="ARBA00023172"/>
    </source>
</evidence>
<protein>
    <recommendedName>
        <fullName evidence="4">Tyr recombinase domain-containing protein</fullName>
    </recommendedName>
</protein>
<proteinExistence type="predicted"/>
<gene>
    <name evidence="2" type="ORF">P0M35_08560</name>
</gene>
<dbReference type="GO" id="GO:0003677">
    <property type="term" value="F:DNA binding"/>
    <property type="evidence" value="ECO:0007669"/>
    <property type="project" value="InterPro"/>
</dbReference>
<reference evidence="2" key="1">
    <citation type="submission" date="2023-03" db="EMBL/GenBank/DDBJ databases">
        <title>Stygiobacter electus gen. nov., sp. nov., facultatively anaerobic thermotolerant bacterium of the class Ignavibacteria from a well of Yessentuki mineral water deposit.</title>
        <authorList>
            <person name="Podosokorskaya O.A."/>
            <person name="Elcheninov A.G."/>
            <person name="Petrova N.F."/>
            <person name="Zavarzina D.G."/>
            <person name="Kublanov I.V."/>
            <person name="Merkel A.Y."/>
        </authorList>
    </citation>
    <scope>NUCLEOTIDE SEQUENCE</scope>
    <source>
        <strain evidence="2">09-Me</strain>
    </source>
</reference>
<dbReference type="SUPFAM" id="SSF56349">
    <property type="entry name" value="DNA breaking-rejoining enzymes"/>
    <property type="match status" value="1"/>
</dbReference>
<dbReference type="Gene3D" id="1.10.443.10">
    <property type="entry name" value="Intergrase catalytic core"/>
    <property type="match status" value="1"/>
</dbReference>
<organism evidence="2 3">
    <name type="scientific">Stygiobacter electus</name>
    <dbReference type="NCBI Taxonomy" id="3032292"/>
    <lineage>
        <taxon>Bacteria</taxon>
        <taxon>Pseudomonadati</taxon>
        <taxon>Ignavibacteriota</taxon>
        <taxon>Ignavibacteria</taxon>
        <taxon>Ignavibacteriales</taxon>
        <taxon>Melioribacteraceae</taxon>
        <taxon>Stygiobacter</taxon>
    </lineage>
</organism>
<keyword evidence="1" id="KW-0233">DNA recombination</keyword>
<evidence type="ECO:0000313" key="2">
    <source>
        <dbReference type="EMBL" id="MDF1612199.1"/>
    </source>
</evidence>
<dbReference type="EMBL" id="JARGDL010000011">
    <property type="protein sequence ID" value="MDF1612199.1"/>
    <property type="molecule type" value="Genomic_DNA"/>
</dbReference>
<dbReference type="AlphaFoldDB" id="A0AAE3P0R7"/>
<dbReference type="InterPro" id="IPR013762">
    <property type="entry name" value="Integrase-like_cat_sf"/>
</dbReference>
<evidence type="ECO:0000313" key="3">
    <source>
        <dbReference type="Proteomes" id="UP001221302"/>
    </source>
</evidence>
<dbReference type="Proteomes" id="UP001221302">
    <property type="component" value="Unassembled WGS sequence"/>
</dbReference>
<dbReference type="GO" id="GO:0015074">
    <property type="term" value="P:DNA integration"/>
    <property type="evidence" value="ECO:0007669"/>
    <property type="project" value="InterPro"/>
</dbReference>
<name>A0AAE3P0R7_9BACT</name>
<keyword evidence="3" id="KW-1185">Reference proteome</keyword>
<comment type="caution">
    <text evidence="2">The sequence shown here is derived from an EMBL/GenBank/DDBJ whole genome shotgun (WGS) entry which is preliminary data.</text>
</comment>
<evidence type="ECO:0008006" key="4">
    <source>
        <dbReference type="Google" id="ProtNLM"/>
    </source>
</evidence>
<sequence length="64" mass="7285">MQRGQKNISNNSVNLQKENQKPKLLDLVTTIQELLRHKSVKTTMIYTHVLKTVLGVKSPIDSII</sequence>